<name>A0AAN6SLA2_9PEZI</name>
<organism evidence="2 3">
    <name type="scientific">Parachaetomium inaequale</name>
    <dbReference type="NCBI Taxonomy" id="2588326"/>
    <lineage>
        <taxon>Eukaryota</taxon>
        <taxon>Fungi</taxon>
        <taxon>Dikarya</taxon>
        <taxon>Ascomycota</taxon>
        <taxon>Pezizomycotina</taxon>
        <taxon>Sordariomycetes</taxon>
        <taxon>Sordariomycetidae</taxon>
        <taxon>Sordariales</taxon>
        <taxon>Chaetomiaceae</taxon>
        <taxon>Parachaetomium</taxon>
    </lineage>
</organism>
<feature type="compositionally biased region" description="Polar residues" evidence="1">
    <location>
        <begin position="386"/>
        <end position="400"/>
    </location>
</feature>
<sequence length="485" mass="52776">MGFNAVNPQQRPRHTGIVSGDWPRWALDTVVLPQQVMALFPDWLLRFRNNVTESPVLAVERLNSLPRPLRDADKEILVGAVLTMSSSLHLALGLLQEVLPQENSQERLGEILCPTLGHLLASLQSTMCSFERGSPRQTPGASATPSAKTPEPVTPRLPNGSHHNQLATASNEQPLPASPPLGHPDSSSTSPTQLQNPRTTTERFPPLAASPATRQLHVEVDIRRRPETHLVKALQAEMRVQAAIHVAIESLEFAEGQLKLKVHGGNSDTLQSHFYAGYNRLLFRALELQRQELGLPTYKQAPNNTLSLFKTPCPFILRLVPRGLTGSSTSLAWNGDHWGAGTRYRGSGKKGAKQATDSITSRTRPPLKRRMSLADELAMVGEDSESGYQDETSEVASSASELGESDVESCNDSQYMAGGQDESERYSTNGECDEDDSTVDSEVDGDYGDKTLGASDIDSRSQDAPSNRPFNQALETAYPGRNGGG</sequence>
<keyword evidence="3" id="KW-1185">Reference proteome</keyword>
<feature type="compositionally biased region" description="Acidic residues" evidence="1">
    <location>
        <begin position="431"/>
        <end position="446"/>
    </location>
</feature>
<feature type="region of interest" description="Disordered" evidence="1">
    <location>
        <begin position="130"/>
        <end position="212"/>
    </location>
</feature>
<feature type="compositionally biased region" description="Polar residues" evidence="1">
    <location>
        <begin position="161"/>
        <end position="173"/>
    </location>
</feature>
<dbReference type="EMBL" id="MU854791">
    <property type="protein sequence ID" value="KAK4031482.1"/>
    <property type="molecule type" value="Genomic_DNA"/>
</dbReference>
<evidence type="ECO:0000313" key="2">
    <source>
        <dbReference type="EMBL" id="KAK4031482.1"/>
    </source>
</evidence>
<accession>A0AAN6SLA2</accession>
<comment type="caution">
    <text evidence="2">The sequence shown here is derived from an EMBL/GenBank/DDBJ whole genome shotgun (WGS) entry which is preliminary data.</text>
</comment>
<evidence type="ECO:0000256" key="1">
    <source>
        <dbReference type="SAM" id="MobiDB-lite"/>
    </source>
</evidence>
<protein>
    <submittedName>
        <fullName evidence="2">Uncharacterized protein</fullName>
    </submittedName>
</protein>
<evidence type="ECO:0000313" key="3">
    <source>
        <dbReference type="Proteomes" id="UP001303115"/>
    </source>
</evidence>
<dbReference type="AlphaFoldDB" id="A0AAN6SLA2"/>
<reference evidence="3" key="1">
    <citation type="journal article" date="2023" name="Mol. Phylogenet. Evol.">
        <title>Genome-scale phylogeny and comparative genomics of the fungal order Sordariales.</title>
        <authorList>
            <person name="Hensen N."/>
            <person name="Bonometti L."/>
            <person name="Westerberg I."/>
            <person name="Brannstrom I.O."/>
            <person name="Guillou S."/>
            <person name="Cros-Aarteil S."/>
            <person name="Calhoun S."/>
            <person name="Haridas S."/>
            <person name="Kuo A."/>
            <person name="Mondo S."/>
            <person name="Pangilinan J."/>
            <person name="Riley R."/>
            <person name="LaButti K."/>
            <person name="Andreopoulos B."/>
            <person name="Lipzen A."/>
            <person name="Chen C."/>
            <person name="Yan M."/>
            <person name="Daum C."/>
            <person name="Ng V."/>
            <person name="Clum A."/>
            <person name="Steindorff A."/>
            <person name="Ohm R.A."/>
            <person name="Martin F."/>
            <person name="Silar P."/>
            <person name="Natvig D.O."/>
            <person name="Lalanne C."/>
            <person name="Gautier V."/>
            <person name="Ament-Velasquez S.L."/>
            <person name="Kruys A."/>
            <person name="Hutchinson M.I."/>
            <person name="Powell A.J."/>
            <person name="Barry K."/>
            <person name="Miller A.N."/>
            <person name="Grigoriev I.V."/>
            <person name="Debuchy R."/>
            <person name="Gladieux P."/>
            <person name="Hiltunen Thoren M."/>
            <person name="Johannesson H."/>
        </authorList>
    </citation>
    <scope>NUCLEOTIDE SEQUENCE [LARGE SCALE GENOMIC DNA]</scope>
    <source>
        <strain evidence="3">CBS 284.82</strain>
    </source>
</reference>
<feature type="region of interest" description="Disordered" evidence="1">
    <location>
        <begin position="343"/>
        <end position="485"/>
    </location>
</feature>
<feature type="compositionally biased region" description="Polar residues" evidence="1">
    <location>
        <begin position="135"/>
        <end position="147"/>
    </location>
</feature>
<proteinExistence type="predicted"/>
<feature type="compositionally biased region" description="Polar residues" evidence="1">
    <location>
        <begin position="185"/>
        <end position="199"/>
    </location>
</feature>
<feature type="compositionally biased region" description="Polar residues" evidence="1">
    <location>
        <begin position="462"/>
        <end position="474"/>
    </location>
</feature>
<dbReference type="Proteomes" id="UP001303115">
    <property type="component" value="Unassembled WGS sequence"/>
</dbReference>
<gene>
    <name evidence="2" type="ORF">C8A01DRAFT_51448</name>
</gene>